<dbReference type="Proteomes" id="UP000054144">
    <property type="component" value="Unassembled WGS sequence"/>
</dbReference>
<keyword evidence="2" id="KW-1185">Reference proteome</keyword>
<sequence length="418" mass="46441">MSHTPAIEASRAAMCCMDDSTHVSHATDAQTDTTVKVVKHPVYVGEVNYSNDSSKFTSPDDTGGSSGMSRSHSASLTAPVSLLMRKVEMDSLDIQDVAVFVSQFIAVQVLDHGPHKRLDVVQAIVSSIKACVHLPINPDHYFYALHILCRLHHPGVIDLSASSIESLAQYAYKLFLISLHLAIQCLEDLPCPGFPANFNKMPDRRAWRHAVVALKYSLIVSRPVLLAWYEHLCEHPFAENFVIKRLQHLIKCYRAMGVQPAADDGSEVSPNITPSYVALVHDLSWECPVKLTVDPGYCLAYAAQPQADKIHSPEQPALSTDAWGALVRSLISDYVDDNEPIFNPTLLNSDTSHFASRPLRRKPNLPPRLLPPQSRRMEEIWSRMEAAPVQRPDDAIYGNACGTPLWTRHAFARDLSTH</sequence>
<reference evidence="1 2" key="1">
    <citation type="journal article" date="2015" name="Fungal Genet. Biol.">
        <title>Evolution of novel wood decay mechanisms in Agaricales revealed by the genome sequences of Fistulina hepatica and Cylindrobasidium torrendii.</title>
        <authorList>
            <person name="Floudas D."/>
            <person name="Held B.W."/>
            <person name="Riley R."/>
            <person name="Nagy L.G."/>
            <person name="Koehler G."/>
            <person name="Ransdell A.S."/>
            <person name="Younus H."/>
            <person name="Chow J."/>
            <person name="Chiniquy J."/>
            <person name="Lipzen A."/>
            <person name="Tritt A."/>
            <person name="Sun H."/>
            <person name="Haridas S."/>
            <person name="LaButti K."/>
            <person name="Ohm R.A."/>
            <person name="Kues U."/>
            <person name="Blanchette R.A."/>
            <person name="Grigoriev I.V."/>
            <person name="Minto R.E."/>
            <person name="Hibbett D.S."/>
        </authorList>
    </citation>
    <scope>NUCLEOTIDE SEQUENCE [LARGE SCALE GENOMIC DNA]</scope>
    <source>
        <strain evidence="1 2">ATCC 64428</strain>
    </source>
</reference>
<dbReference type="EMBL" id="KN882043">
    <property type="protein sequence ID" value="KIY46048.1"/>
    <property type="molecule type" value="Genomic_DNA"/>
</dbReference>
<organism evidence="1 2">
    <name type="scientific">Fistulina hepatica ATCC 64428</name>
    <dbReference type="NCBI Taxonomy" id="1128425"/>
    <lineage>
        <taxon>Eukaryota</taxon>
        <taxon>Fungi</taxon>
        <taxon>Dikarya</taxon>
        <taxon>Basidiomycota</taxon>
        <taxon>Agaricomycotina</taxon>
        <taxon>Agaricomycetes</taxon>
        <taxon>Agaricomycetidae</taxon>
        <taxon>Agaricales</taxon>
        <taxon>Fistulinaceae</taxon>
        <taxon>Fistulina</taxon>
    </lineage>
</organism>
<dbReference type="AlphaFoldDB" id="A0A0D7A5F3"/>
<evidence type="ECO:0000313" key="2">
    <source>
        <dbReference type="Proteomes" id="UP000054144"/>
    </source>
</evidence>
<gene>
    <name evidence="1" type="ORF">FISHEDRAFT_75894</name>
</gene>
<evidence type="ECO:0000313" key="1">
    <source>
        <dbReference type="EMBL" id="KIY46048.1"/>
    </source>
</evidence>
<proteinExistence type="predicted"/>
<protein>
    <submittedName>
        <fullName evidence="1">Uncharacterized protein</fullName>
    </submittedName>
</protein>
<accession>A0A0D7A5F3</accession>
<name>A0A0D7A5F3_9AGAR</name>